<protein>
    <recommendedName>
        <fullName evidence="7 12">Adenine phosphoribosyltransferase</fullName>
        <shortName evidence="12">APRT</shortName>
        <ecNumber evidence="7 12">2.4.2.7</ecNumber>
    </recommendedName>
</protein>
<evidence type="ECO:0000256" key="4">
    <source>
        <dbReference type="ARBA" id="ARBA00004659"/>
    </source>
</evidence>
<dbReference type="PANTHER" id="PTHR32315">
    <property type="entry name" value="ADENINE PHOSPHORIBOSYLTRANSFERASE"/>
    <property type="match status" value="1"/>
</dbReference>
<evidence type="ECO:0000256" key="9">
    <source>
        <dbReference type="ARBA" id="ARBA00022676"/>
    </source>
</evidence>
<dbReference type="AlphaFoldDB" id="A0A1I0ZEN6"/>
<comment type="function">
    <text evidence="2 12">Catalyzes a salvage reaction resulting in the formation of AMP, that is energically less costly than de novo synthesis.</text>
</comment>
<feature type="domain" description="Phosphoribosyltransferase" evidence="13">
    <location>
        <begin position="48"/>
        <end position="142"/>
    </location>
</feature>
<comment type="pathway">
    <text evidence="4 12">Purine metabolism; AMP biosynthesis via salvage pathway; AMP from adenine: step 1/1.</text>
</comment>
<dbReference type="InterPro" id="IPR005764">
    <property type="entry name" value="Ade_phspho_trans"/>
</dbReference>
<comment type="subunit">
    <text evidence="6 12">Homodimer.</text>
</comment>
<dbReference type="CDD" id="cd06223">
    <property type="entry name" value="PRTases_typeI"/>
    <property type="match status" value="1"/>
</dbReference>
<keyword evidence="11 12" id="KW-0660">Purine salvage</keyword>
<sequence length="172" mass="17525">MELGAALDLIAAVPDFPEPGVLFRDLSPLFGSAAAFATVVDALGDTLAQDVDLLAAVEARGFLLAAALGYARGLGVALVRKPGKLPSVDGRIDYELEYGTETLELPSATVRQGQRVAVIDDVLATGGTAAAACALLHKVGAVVSGVSVVLEIDGLGGRARQPGVPVHALRMV</sequence>
<dbReference type="HAMAP" id="MF_00004">
    <property type="entry name" value="Aden_phosphoribosyltr"/>
    <property type="match status" value="1"/>
</dbReference>
<comment type="catalytic activity">
    <reaction evidence="1 12">
        <text>AMP + diphosphate = 5-phospho-alpha-D-ribose 1-diphosphate + adenine</text>
        <dbReference type="Rhea" id="RHEA:16609"/>
        <dbReference type="ChEBI" id="CHEBI:16708"/>
        <dbReference type="ChEBI" id="CHEBI:33019"/>
        <dbReference type="ChEBI" id="CHEBI:58017"/>
        <dbReference type="ChEBI" id="CHEBI:456215"/>
        <dbReference type="EC" id="2.4.2.7"/>
    </reaction>
</comment>
<evidence type="ECO:0000256" key="3">
    <source>
        <dbReference type="ARBA" id="ARBA00004496"/>
    </source>
</evidence>
<dbReference type="InterPro" id="IPR050054">
    <property type="entry name" value="UPRTase/APRTase"/>
</dbReference>
<dbReference type="GO" id="GO:0006168">
    <property type="term" value="P:adenine salvage"/>
    <property type="evidence" value="ECO:0007669"/>
    <property type="project" value="InterPro"/>
</dbReference>
<evidence type="ECO:0000256" key="1">
    <source>
        <dbReference type="ARBA" id="ARBA00000868"/>
    </source>
</evidence>
<dbReference type="STRING" id="490629.SAMN05216266_106260"/>
<dbReference type="PANTHER" id="PTHR32315:SF3">
    <property type="entry name" value="ADENINE PHOSPHORIBOSYLTRANSFERASE"/>
    <property type="match status" value="1"/>
</dbReference>
<evidence type="ECO:0000259" key="13">
    <source>
        <dbReference type="Pfam" id="PF00156"/>
    </source>
</evidence>
<name>A0A1I0ZEN6_9PSEU</name>
<gene>
    <name evidence="12" type="primary">apt</name>
    <name evidence="14" type="ORF">SAMN05216266_106260</name>
</gene>
<dbReference type="GO" id="GO:0044209">
    <property type="term" value="P:AMP salvage"/>
    <property type="evidence" value="ECO:0007669"/>
    <property type="project" value="UniProtKB-UniRule"/>
</dbReference>
<keyword evidence="15" id="KW-1185">Reference proteome</keyword>
<keyword evidence="10 12" id="KW-0808">Transferase</keyword>
<proteinExistence type="inferred from homology"/>
<dbReference type="OrthoDB" id="9803963at2"/>
<evidence type="ECO:0000256" key="2">
    <source>
        <dbReference type="ARBA" id="ARBA00003968"/>
    </source>
</evidence>
<evidence type="ECO:0000313" key="15">
    <source>
        <dbReference type="Proteomes" id="UP000243799"/>
    </source>
</evidence>
<keyword evidence="8 12" id="KW-0963">Cytoplasm</keyword>
<dbReference type="InterPro" id="IPR000836">
    <property type="entry name" value="PRTase_dom"/>
</dbReference>
<comment type="similarity">
    <text evidence="5 12">Belongs to the purine/pyrimidine phosphoribosyltransferase family.</text>
</comment>
<dbReference type="Proteomes" id="UP000243799">
    <property type="component" value="Unassembled WGS sequence"/>
</dbReference>
<evidence type="ECO:0000256" key="7">
    <source>
        <dbReference type="ARBA" id="ARBA00011893"/>
    </source>
</evidence>
<comment type="subcellular location">
    <subcellularLocation>
        <location evidence="3 12">Cytoplasm</location>
    </subcellularLocation>
</comment>
<dbReference type="FunFam" id="3.40.50.2020:FF:000004">
    <property type="entry name" value="Adenine phosphoribosyltransferase"/>
    <property type="match status" value="1"/>
</dbReference>
<dbReference type="GO" id="GO:0005737">
    <property type="term" value="C:cytoplasm"/>
    <property type="evidence" value="ECO:0007669"/>
    <property type="project" value="UniProtKB-SubCell"/>
</dbReference>
<dbReference type="Gene3D" id="3.40.50.2020">
    <property type="match status" value="1"/>
</dbReference>
<keyword evidence="9 12" id="KW-0328">Glycosyltransferase</keyword>
<dbReference type="EC" id="2.4.2.7" evidence="7 12"/>
<evidence type="ECO:0000256" key="5">
    <source>
        <dbReference type="ARBA" id="ARBA00008391"/>
    </source>
</evidence>
<dbReference type="EMBL" id="FOKG01000006">
    <property type="protein sequence ID" value="SFB22673.1"/>
    <property type="molecule type" value="Genomic_DNA"/>
</dbReference>
<dbReference type="Pfam" id="PF00156">
    <property type="entry name" value="Pribosyltran"/>
    <property type="match status" value="1"/>
</dbReference>
<dbReference type="GO" id="GO:0003999">
    <property type="term" value="F:adenine phosphoribosyltransferase activity"/>
    <property type="evidence" value="ECO:0007669"/>
    <property type="project" value="UniProtKB-UniRule"/>
</dbReference>
<dbReference type="NCBIfam" id="NF002636">
    <property type="entry name" value="PRK02304.1-5"/>
    <property type="match status" value="1"/>
</dbReference>
<evidence type="ECO:0000256" key="11">
    <source>
        <dbReference type="ARBA" id="ARBA00022726"/>
    </source>
</evidence>
<dbReference type="UniPathway" id="UPA00588">
    <property type="reaction ID" value="UER00646"/>
</dbReference>
<evidence type="ECO:0000256" key="10">
    <source>
        <dbReference type="ARBA" id="ARBA00022679"/>
    </source>
</evidence>
<dbReference type="GO" id="GO:0016208">
    <property type="term" value="F:AMP binding"/>
    <property type="evidence" value="ECO:0007669"/>
    <property type="project" value="TreeGrafter"/>
</dbReference>
<evidence type="ECO:0000256" key="8">
    <source>
        <dbReference type="ARBA" id="ARBA00022490"/>
    </source>
</evidence>
<reference evidence="15" key="1">
    <citation type="submission" date="2016-10" db="EMBL/GenBank/DDBJ databases">
        <authorList>
            <person name="Varghese N."/>
            <person name="Submissions S."/>
        </authorList>
    </citation>
    <scope>NUCLEOTIDE SEQUENCE [LARGE SCALE GENOMIC DNA]</scope>
    <source>
        <strain evidence="15">CGMCC 4.3568</strain>
    </source>
</reference>
<dbReference type="SUPFAM" id="SSF53271">
    <property type="entry name" value="PRTase-like"/>
    <property type="match status" value="1"/>
</dbReference>
<dbReference type="RefSeq" id="WP_091673073.1">
    <property type="nucleotide sequence ID" value="NZ_FOKG01000006.1"/>
</dbReference>
<accession>A0A1I0ZEN6</accession>
<evidence type="ECO:0000256" key="6">
    <source>
        <dbReference type="ARBA" id="ARBA00011738"/>
    </source>
</evidence>
<dbReference type="GO" id="GO:0002055">
    <property type="term" value="F:adenine binding"/>
    <property type="evidence" value="ECO:0007669"/>
    <property type="project" value="TreeGrafter"/>
</dbReference>
<organism evidence="14 15">
    <name type="scientific">Amycolatopsis marina</name>
    <dbReference type="NCBI Taxonomy" id="490629"/>
    <lineage>
        <taxon>Bacteria</taxon>
        <taxon>Bacillati</taxon>
        <taxon>Actinomycetota</taxon>
        <taxon>Actinomycetes</taxon>
        <taxon>Pseudonocardiales</taxon>
        <taxon>Pseudonocardiaceae</taxon>
        <taxon>Amycolatopsis</taxon>
    </lineage>
</organism>
<evidence type="ECO:0000256" key="12">
    <source>
        <dbReference type="HAMAP-Rule" id="MF_00004"/>
    </source>
</evidence>
<dbReference type="GO" id="GO:0006166">
    <property type="term" value="P:purine ribonucleoside salvage"/>
    <property type="evidence" value="ECO:0007669"/>
    <property type="project" value="UniProtKB-KW"/>
</dbReference>
<dbReference type="InterPro" id="IPR029057">
    <property type="entry name" value="PRTase-like"/>
</dbReference>
<evidence type="ECO:0000313" key="14">
    <source>
        <dbReference type="EMBL" id="SFB22673.1"/>
    </source>
</evidence>